<evidence type="ECO:0000313" key="2">
    <source>
        <dbReference type="EMBL" id="REG06967.1"/>
    </source>
</evidence>
<dbReference type="PANTHER" id="PTHR37423">
    <property type="entry name" value="SOLUBLE LYTIC MUREIN TRANSGLYCOSYLASE-RELATED"/>
    <property type="match status" value="1"/>
</dbReference>
<gene>
    <name evidence="2" type="ORF">DFR64_2167</name>
</gene>
<evidence type="ECO:0000313" key="3">
    <source>
        <dbReference type="Proteomes" id="UP000256388"/>
    </source>
</evidence>
<accession>A0A3E0A7V2</accession>
<keyword evidence="3" id="KW-1185">Reference proteome</keyword>
<dbReference type="Proteomes" id="UP000256388">
    <property type="component" value="Unassembled WGS sequence"/>
</dbReference>
<protein>
    <submittedName>
        <fullName evidence="2">Transglycosylase-like protein with SLT domain</fullName>
    </submittedName>
</protein>
<dbReference type="RefSeq" id="WP_158675110.1">
    <property type="nucleotide sequence ID" value="NZ_AP018437.1"/>
</dbReference>
<dbReference type="InterPro" id="IPR023346">
    <property type="entry name" value="Lysozyme-like_dom_sf"/>
</dbReference>
<reference evidence="2 3" key="1">
    <citation type="submission" date="2018-08" db="EMBL/GenBank/DDBJ databases">
        <title>Genomic Encyclopedia of Type Strains, Phase IV (KMG-IV): sequencing the most valuable type-strain genomes for metagenomic binning, comparative biology and taxonomic classification.</title>
        <authorList>
            <person name="Goeker M."/>
        </authorList>
    </citation>
    <scope>NUCLEOTIDE SEQUENCE [LARGE SCALE GENOMIC DNA]</scope>
    <source>
        <strain evidence="2 3">DSM 23923</strain>
    </source>
</reference>
<dbReference type="OrthoDB" id="159981at2"/>
<comment type="caution">
    <text evidence="2">The sequence shown here is derived from an EMBL/GenBank/DDBJ whole genome shotgun (WGS) entry which is preliminary data.</text>
</comment>
<feature type="domain" description="Transglycosylase SLT" evidence="1">
    <location>
        <begin position="65"/>
        <end position="163"/>
    </location>
</feature>
<dbReference type="Gene3D" id="1.10.530.10">
    <property type="match status" value="1"/>
</dbReference>
<dbReference type="Pfam" id="PF01464">
    <property type="entry name" value="SLT"/>
    <property type="match status" value="1"/>
</dbReference>
<proteinExistence type="predicted"/>
<dbReference type="EMBL" id="QUMS01000003">
    <property type="protein sequence ID" value="REG06967.1"/>
    <property type="molecule type" value="Genomic_DNA"/>
</dbReference>
<evidence type="ECO:0000259" key="1">
    <source>
        <dbReference type="Pfam" id="PF01464"/>
    </source>
</evidence>
<dbReference type="PANTHER" id="PTHR37423:SF2">
    <property type="entry name" value="MEMBRANE-BOUND LYTIC MUREIN TRANSGLYCOSYLASE C"/>
    <property type="match status" value="1"/>
</dbReference>
<dbReference type="AlphaFoldDB" id="A0A3E0A7V2"/>
<dbReference type="InterPro" id="IPR008258">
    <property type="entry name" value="Transglycosylase_SLT_dom_1"/>
</dbReference>
<name>A0A3E0A7V2_9CHLR</name>
<sequence length="184" mass="20126">MQTMTPTKMIVPAILAIGLTLYSFALFTGSAFLQNDTRSPAPAAQPGTGLSTHFPNTIQHWKTTIEENAREYGLDPNLIAAVMLQESGGNAEVISGSGAIGLMQVMPRDGIAASFICGSKPCFTSRPSMDELMDPSFNVEYGTRMLSELIEKKGSLREALYAYGPYDMGYRYADIVLDIYENYQ</sequence>
<organism evidence="2 3">
    <name type="scientific">Pelolinea submarina</name>
    <dbReference type="NCBI Taxonomy" id="913107"/>
    <lineage>
        <taxon>Bacteria</taxon>
        <taxon>Bacillati</taxon>
        <taxon>Chloroflexota</taxon>
        <taxon>Anaerolineae</taxon>
        <taxon>Anaerolineales</taxon>
        <taxon>Anaerolineaceae</taxon>
        <taxon>Pelolinea</taxon>
    </lineage>
</organism>
<dbReference type="SUPFAM" id="SSF53955">
    <property type="entry name" value="Lysozyme-like"/>
    <property type="match status" value="1"/>
</dbReference>